<name>A0A9D3Y314_DREPO</name>
<protein>
    <submittedName>
        <fullName evidence="1">Uncharacterized protein</fullName>
    </submittedName>
</protein>
<sequence>MRLLVAYKGNRREDVGKTGLLSLTPKTFVDLTEWQGYERLLKQLKTPVCLDKELPAGNLHLGLVHSHISGYMGYVAEEQELVGEMRWLQKNKKLLIGNFLLAVPKTCAVPQQLPSNSASGIVISNVDTFEFKRIHAGKNTEIMLLPSTR</sequence>
<reference evidence="1" key="2">
    <citation type="submission" date="2020-11" db="EMBL/GenBank/DDBJ databases">
        <authorList>
            <person name="McCartney M.A."/>
            <person name="Auch B."/>
            <person name="Kono T."/>
            <person name="Mallez S."/>
            <person name="Becker A."/>
            <person name="Gohl D.M."/>
            <person name="Silverstein K.A.T."/>
            <person name="Koren S."/>
            <person name="Bechman K.B."/>
            <person name="Herman A."/>
            <person name="Abrahante J.E."/>
            <person name="Garbe J."/>
        </authorList>
    </citation>
    <scope>NUCLEOTIDE SEQUENCE</scope>
    <source>
        <strain evidence="1">Duluth1</strain>
        <tissue evidence="1">Whole animal</tissue>
    </source>
</reference>
<dbReference type="EMBL" id="JAIWYP010000051">
    <property type="protein sequence ID" value="KAH3690875.1"/>
    <property type="molecule type" value="Genomic_DNA"/>
</dbReference>
<proteinExistence type="predicted"/>
<accession>A0A9D3Y314</accession>
<keyword evidence="2" id="KW-1185">Reference proteome</keyword>
<reference evidence="1" key="1">
    <citation type="journal article" date="2019" name="bioRxiv">
        <title>The Genome of the Zebra Mussel, Dreissena polymorpha: A Resource for Invasive Species Research.</title>
        <authorList>
            <person name="McCartney M.A."/>
            <person name="Auch B."/>
            <person name="Kono T."/>
            <person name="Mallez S."/>
            <person name="Zhang Y."/>
            <person name="Obille A."/>
            <person name="Becker A."/>
            <person name="Abrahante J.E."/>
            <person name="Garbe J."/>
            <person name="Badalamenti J.P."/>
            <person name="Herman A."/>
            <person name="Mangelson H."/>
            <person name="Liachko I."/>
            <person name="Sullivan S."/>
            <person name="Sone E.D."/>
            <person name="Koren S."/>
            <person name="Silverstein K.A.T."/>
            <person name="Beckman K.B."/>
            <person name="Gohl D.M."/>
        </authorList>
    </citation>
    <scope>NUCLEOTIDE SEQUENCE</scope>
    <source>
        <strain evidence="1">Duluth1</strain>
        <tissue evidence="1">Whole animal</tissue>
    </source>
</reference>
<dbReference type="Proteomes" id="UP000828390">
    <property type="component" value="Unassembled WGS sequence"/>
</dbReference>
<comment type="caution">
    <text evidence="1">The sequence shown here is derived from an EMBL/GenBank/DDBJ whole genome shotgun (WGS) entry which is preliminary data.</text>
</comment>
<dbReference type="AlphaFoldDB" id="A0A9D3Y314"/>
<organism evidence="1 2">
    <name type="scientific">Dreissena polymorpha</name>
    <name type="common">Zebra mussel</name>
    <name type="synonym">Mytilus polymorpha</name>
    <dbReference type="NCBI Taxonomy" id="45954"/>
    <lineage>
        <taxon>Eukaryota</taxon>
        <taxon>Metazoa</taxon>
        <taxon>Spiralia</taxon>
        <taxon>Lophotrochozoa</taxon>
        <taxon>Mollusca</taxon>
        <taxon>Bivalvia</taxon>
        <taxon>Autobranchia</taxon>
        <taxon>Heteroconchia</taxon>
        <taxon>Euheterodonta</taxon>
        <taxon>Imparidentia</taxon>
        <taxon>Neoheterodontei</taxon>
        <taxon>Myida</taxon>
        <taxon>Dreissenoidea</taxon>
        <taxon>Dreissenidae</taxon>
        <taxon>Dreissena</taxon>
    </lineage>
</organism>
<gene>
    <name evidence="1" type="ORF">DPMN_193061</name>
</gene>
<evidence type="ECO:0000313" key="2">
    <source>
        <dbReference type="Proteomes" id="UP000828390"/>
    </source>
</evidence>
<evidence type="ECO:0000313" key="1">
    <source>
        <dbReference type="EMBL" id="KAH3690875.1"/>
    </source>
</evidence>